<proteinExistence type="predicted"/>
<comment type="caution">
    <text evidence="2">The sequence shown here is derived from an EMBL/GenBank/DDBJ whole genome shotgun (WGS) entry which is preliminary data.</text>
</comment>
<reference evidence="2 3" key="1">
    <citation type="journal article" date="2018" name="Front. Plant Sci.">
        <title>Red Clover (Trifolium pratense) and Zigzag Clover (T. medium) - A Picture of Genomic Similarities and Differences.</title>
        <authorList>
            <person name="Dluhosova J."/>
            <person name="Istvanek J."/>
            <person name="Nedelnik J."/>
            <person name="Repkova J."/>
        </authorList>
    </citation>
    <scope>NUCLEOTIDE SEQUENCE [LARGE SCALE GENOMIC DNA]</scope>
    <source>
        <strain evidence="3">cv. 10/8</strain>
        <tissue evidence="2">Leaf</tissue>
    </source>
</reference>
<evidence type="ECO:0000256" key="1">
    <source>
        <dbReference type="SAM" id="MobiDB-lite"/>
    </source>
</evidence>
<accession>A0A392MWN3</accession>
<dbReference type="EMBL" id="LXQA010020255">
    <property type="protein sequence ID" value="MCH91359.1"/>
    <property type="molecule type" value="Genomic_DNA"/>
</dbReference>
<dbReference type="AlphaFoldDB" id="A0A392MWN3"/>
<feature type="compositionally biased region" description="Basic and acidic residues" evidence="1">
    <location>
        <begin position="9"/>
        <end position="25"/>
    </location>
</feature>
<keyword evidence="3" id="KW-1185">Reference proteome</keyword>
<feature type="non-terminal residue" evidence="2">
    <location>
        <position position="48"/>
    </location>
</feature>
<evidence type="ECO:0000313" key="3">
    <source>
        <dbReference type="Proteomes" id="UP000265520"/>
    </source>
</evidence>
<sequence length="48" mass="5268">MHPNQTPRPDPKPVGRSDTKEDDAHGGNYLKRVSQNAREIAIDGDLLG</sequence>
<name>A0A392MWN3_9FABA</name>
<protein>
    <submittedName>
        <fullName evidence="2">Uncharacterized protein</fullName>
    </submittedName>
</protein>
<organism evidence="2 3">
    <name type="scientific">Trifolium medium</name>
    <dbReference type="NCBI Taxonomy" id="97028"/>
    <lineage>
        <taxon>Eukaryota</taxon>
        <taxon>Viridiplantae</taxon>
        <taxon>Streptophyta</taxon>
        <taxon>Embryophyta</taxon>
        <taxon>Tracheophyta</taxon>
        <taxon>Spermatophyta</taxon>
        <taxon>Magnoliopsida</taxon>
        <taxon>eudicotyledons</taxon>
        <taxon>Gunneridae</taxon>
        <taxon>Pentapetalae</taxon>
        <taxon>rosids</taxon>
        <taxon>fabids</taxon>
        <taxon>Fabales</taxon>
        <taxon>Fabaceae</taxon>
        <taxon>Papilionoideae</taxon>
        <taxon>50 kb inversion clade</taxon>
        <taxon>NPAAA clade</taxon>
        <taxon>Hologalegina</taxon>
        <taxon>IRL clade</taxon>
        <taxon>Trifolieae</taxon>
        <taxon>Trifolium</taxon>
    </lineage>
</organism>
<evidence type="ECO:0000313" key="2">
    <source>
        <dbReference type="EMBL" id="MCH91359.1"/>
    </source>
</evidence>
<dbReference type="Proteomes" id="UP000265520">
    <property type="component" value="Unassembled WGS sequence"/>
</dbReference>
<feature type="region of interest" description="Disordered" evidence="1">
    <location>
        <begin position="1"/>
        <end position="33"/>
    </location>
</feature>